<dbReference type="eggNOG" id="arCOG05665">
    <property type="taxonomic scope" value="Archaea"/>
</dbReference>
<feature type="coiled-coil region" evidence="1">
    <location>
        <begin position="92"/>
        <end position="119"/>
    </location>
</feature>
<evidence type="ECO:0000313" key="2">
    <source>
        <dbReference type="EMBL" id="ADY01154.1"/>
    </source>
</evidence>
<name>F0QXB5_VULM7</name>
<keyword evidence="1" id="KW-0175">Coiled coil</keyword>
<sequence>MIDELIRKYGKYMGGINYEKVLNDLMGEEDILREMERRLIGIETGPQIDHRKMRDLERRRLILKYVELKNQELRSLELIKELKLRGYTKTEITKAVKKLRKIRRQMRQIRQELKSISENVQP</sequence>
<gene>
    <name evidence="2" type="ordered locus">VMUT_0944</name>
</gene>
<reference evidence="2 3" key="1">
    <citation type="journal article" date="2011" name="J. Bacteriol.">
        <title>Complete genome sequence of 'Vulcanisaeta moutnovskia' strain 768-28, a novel member of the hyperthermophilic crenarchaeal genus vulcanisaeta.</title>
        <authorList>
            <person name="Gumerov V.M."/>
            <person name="Mardanov A.V."/>
            <person name="Beletsky A.V."/>
            <person name="Prokofeva M.I."/>
            <person name="Bonch-Osmolovskaya E.A."/>
            <person name="Ravin N.V."/>
            <person name="Skryabin K.G."/>
        </authorList>
    </citation>
    <scope>NUCLEOTIDE SEQUENCE [LARGE SCALE GENOMIC DNA]</scope>
    <source>
        <strain evidence="2 3">768-28</strain>
    </source>
</reference>
<organism evidence="2 3">
    <name type="scientific">Vulcanisaeta moutnovskia (strain 768-28)</name>
    <dbReference type="NCBI Taxonomy" id="985053"/>
    <lineage>
        <taxon>Archaea</taxon>
        <taxon>Thermoproteota</taxon>
        <taxon>Thermoprotei</taxon>
        <taxon>Thermoproteales</taxon>
        <taxon>Thermoproteaceae</taxon>
        <taxon>Vulcanisaeta</taxon>
    </lineage>
</organism>
<dbReference type="STRING" id="985053.VMUT_0944"/>
<dbReference type="Proteomes" id="UP000007485">
    <property type="component" value="Chromosome"/>
</dbReference>
<protein>
    <submittedName>
        <fullName evidence="2">Uncharacterized protein</fullName>
    </submittedName>
</protein>
<dbReference type="RefSeq" id="WP_013604316.1">
    <property type="nucleotide sequence ID" value="NC_015151.1"/>
</dbReference>
<dbReference type="EMBL" id="CP002529">
    <property type="protein sequence ID" value="ADY01154.1"/>
    <property type="molecule type" value="Genomic_DNA"/>
</dbReference>
<dbReference type="GeneID" id="10288596"/>
<proteinExistence type="predicted"/>
<dbReference type="KEGG" id="vmo:VMUT_0944"/>
<dbReference type="HOGENOM" id="CLU_1881185_0_0_2"/>
<dbReference type="OrthoDB" id="29124at2157"/>
<evidence type="ECO:0000256" key="1">
    <source>
        <dbReference type="SAM" id="Coils"/>
    </source>
</evidence>
<dbReference type="AlphaFoldDB" id="F0QXB5"/>
<accession>F0QXB5</accession>
<keyword evidence="3" id="KW-1185">Reference proteome</keyword>
<evidence type="ECO:0000313" key="3">
    <source>
        <dbReference type="Proteomes" id="UP000007485"/>
    </source>
</evidence>